<dbReference type="PROSITE" id="PS50110">
    <property type="entry name" value="RESPONSE_REGULATORY"/>
    <property type="match status" value="1"/>
</dbReference>
<dbReference type="Pfam" id="PF00072">
    <property type="entry name" value="Response_reg"/>
    <property type="match status" value="1"/>
</dbReference>
<keyword evidence="2" id="KW-0805">Transcription regulation</keyword>
<dbReference type="GO" id="GO:0006355">
    <property type="term" value="P:regulation of DNA-templated transcription"/>
    <property type="evidence" value="ECO:0007669"/>
    <property type="project" value="InterPro"/>
</dbReference>
<keyword evidence="4" id="KW-0804">Transcription</keyword>
<keyword evidence="3 8" id="KW-0238">DNA-binding</keyword>
<keyword evidence="9" id="KW-1185">Reference proteome</keyword>
<gene>
    <name evidence="8" type="ORF">BKA15_001735</name>
</gene>
<organism evidence="8 9">
    <name type="scientific">Microlunatus parietis</name>
    <dbReference type="NCBI Taxonomy" id="682979"/>
    <lineage>
        <taxon>Bacteria</taxon>
        <taxon>Bacillati</taxon>
        <taxon>Actinomycetota</taxon>
        <taxon>Actinomycetes</taxon>
        <taxon>Propionibacteriales</taxon>
        <taxon>Propionibacteriaceae</taxon>
        <taxon>Microlunatus</taxon>
    </lineage>
</organism>
<keyword evidence="1 5" id="KW-0597">Phosphoprotein</keyword>
<dbReference type="CDD" id="cd17535">
    <property type="entry name" value="REC_NarL-like"/>
    <property type="match status" value="1"/>
</dbReference>
<dbReference type="EMBL" id="JACCBU010000001">
    <property type="protein sequence ID" value="NYE70406.1"/>
    <property type="molecule type" value="Genomic_DNA"/>
</dbReference>
<name>A0A7Y9I4Z9_9ACTN</name>
<comment type="caution">
    <text evidence="8">The sequence shown here is derived from an EMBL/GenBank/DDBJ whole genome shotgun (WGS) entry which is preliminary data.</text>
</comment>
<reference evidence="8 9" key="1">
    <citation type="submission" date="2020-07" db="EMBL/GenBank/DDBJ databases">
        <title>Sequencing the genomes of 1000 actinobacteria strains.</title>
        <authorList>
            <person name="Klenk H.-P."/>
        </authorList>
    </citation>
    <scope>NUCLEOTIDE SEQUENCE [LARGE SCALE GENOMIC DNA]</scope>
    <source>
        <strain evidence="8 9">DSM 22083</strain>
    </source>
</reference>
<dbReference type="PANTHER" id="PTHR43214">
    <property type="entry name" value="TWO-COMPONENT RESPONSE REGULATOR"/>
    <property type="match status" value="1"/>
</dbReference>
<dbReference type="GO" id="GO:0003677">
    <property type="term" value="F:DNA binding"/>
    <property type="evidence" value="ECO:0007669"/>
    <property type="project" value="UniProtKB-KW"/>
</dbReference>
<evidence type="ECO:0000256" key="4">
    <source>
        <dbReference type="ARBA" id="ARBA00023163"/>
    </source>
</evidence>
<dbReference type="PRINTS" id="PR00038">
    <property type="entry name" value="HTHLUXR"/>
</dbReference>
<feature type="modified residue" description="4-aspartylphosphate" evidence="5">
    <location>
        <position position="54"/>
    </location>
</feature>
<feature type="domain" description="Response regulatory" evidence="7">
    <location>
        <begin position="3"/>
        <end position="119"/>
    </location>
</feature>
<evidence type="ECO:0000256" key="5">
    <source>
        <dbReference type="PROSITE-ProRule" id="PRU00169"/>
    </source>
</evidence>
<evidence type="ECO:0000256" key="2">
    <source>
        <dbReference type="ARBA" id="ARBA00023015"/>
    </source>
</evidence>
<evidence type="ECO:0000313" key="8">
    <source>
        <dbReference type="EMBL" id="NYE70406.1"/>
    </source>
</evidence>
<dbReference type="SMART" id="SM00421">
    <property type="entry name" value="HTH_LUXR"/>
    <property type="match status" value="1"/>
</dbReference>
<protein>
    <submittedName>
        <fullName evidence="8">DNA-binding NarL/FixJ family response regulator</fullName>
    </submittedName>
</protein>
<evidence type="ECO:0000256" key="3">
    <source>
        <dbReference type="ARBA" id="ARBA00023125"/>
    </source>
</evidence>
<dbReference type="InterPro" id="IPR016032">
    <property type="entry name" value="Sig_transdc_resp-reg_C-effctor"/>
</dbReference>
<dbReference type="Pfam" id="PF00196">
    <property type="entry name" value="GerE"/>
    <property type="match status" value="1"/>
</dbReference>
<sequence>MITVLLVDDHVVVREGLRALIETQPDLTVAAEAGHSAEALVMIDAQPVDLVVTDLQMPGGGGLELIKAIRQRHPELPIMVLTAFGGSAEVTAALAAGATSYLLKDTPRAGLFEALRNTSAGTSVLSPATATTLVHGLRTAPEAPRLSGRELQILAAVAEGRTNGEIARRLRISETTVKTYLVRLYAKLEVPDRASAVAAGYRLGLLPLEP</sequence>
<dbReference type="AlphaFoldDB" id="A0A7Y9I4Z9"/>
<dbReference type="SUPFAM" id="SSF52172">
    <property type="entry name" value="CheY-like"/>
    <property type="match status" value="1"/>
</dbReference>
<dbReference type="CDD" id="cd06170">
    <property type="entry name" value="LuxR_C_like"/>
    <property type="match status" value="1"/>
</dbReference>
<dbReference type="InterPro" id="IPR058245">
    <property type="entry name" value="NreC/VraR/RcsB-like_REC"/>
</dbReference>
<dbReference type="SMART" id="SM00448">
    <property type="entry name" value="REC"/>
    <property type="match status" value="1"/>
</dbReference>
<dbReference type="InterPro" id="IPR000792">
    <property type="entry name" value="Tscrpt_reg_LuxR_C"/>
</dbReference>
<dbReference type="GO" id="GO:0000160">
    <property type="term" value="P:phosphorelay signal transduction system"/>
    <property type="evidence" value="ECO:0007669"/>
    <property type="project" value="InterPro"/>
</dbReference>
<dbReference type="PANTHER" id="PTHR43214:SF24">
    <property type="entry name" value="TRANSCRIPTIONAL REGULATORY PROTEIN NARL-RELATED"/>
    <property type="match status" value="1"/>
</dbReference>
<dbReference type="InterPro" id="IPR011006">
    <property type="entry name" value="CheY-like_superfamily"/>
</dbReference>
<dbReference type="PROSITE" id="PS00622">
    <property type="entry name" value="HTH_LUXR_1"/>
    <property type="match status" value="1"/>
</dbReference>
<dbReference type="Proteomes" id="UP000569914">
    <property type="component" value="Unassembled WGS sequence"/>
</dbReference>
<dbReference type="Gene3D" id="3.40.50.2300">
    <property type="match status" value="1"/>
</dbReference>
<dbReference type="InterPro" id="IPR001789">
    <property type="entry name" value="Sig_transdc_resp-reg_receiver"/>
</dbReference>
<dbReference type="PROSITE" id="PS50043">
    <property type="entry name" value="HTH_LUXR_2"/>
    <property type="match status" value="1"/>
</dbReference>
<evidence type="ECO:0000256" key="1">
    <source>
        <dbReference type="ARBA" id="ARBA00022553"/>
    </source>
</evidence>
<dbReference type="InterPro" id="IPR039420">
    <property type="entry name" value="WalR-like"/>
</dbReference>
<accession>A0A7Y9I4Z9</accession>
<dbReference type="SUPFAM" id="SSF46894">
    <property type="entry name" value="C-terminal effector domain of the bipartite response regulators"/>
    <property type="match status" value="1"/>
</dbReference>
<evidence type="ECO:0000313" key="9">
    <source>
        <dbReference type="Proteomes" id="UP000569914"/>
    </source>
</evidence>
<proteinExistence type="predicted"/>
<dbReference type="RefSeq" id="WP_179749826.1">
    <property type="nucleotide sequence ID" value="NZ_JACCBU010000001.1"/>
</dbReference>
<feature type="domain" description="HTH luxR-type" evidence="6">
    <location>
        <begin position="139"/>
        <end position="204"/>
    </location>
</feature>
<evidence type="ECO:0000259" key="7">
    <source>
        <dbReference type="PROSITE" id="PS50110"/>
    </source>
</evidence>
<evidence type="ECO:0000259" key="6">
    <source>
        <dbReference type="PROSITE" id="PS50043"/>
    </source>
</evidence>